<reference evidence="2 3" key="1">
    <citation type="journal article" date="2016" name="Mol. Biol. Evol.">
        <title>Comparative Genomics of Early-Diverging Mushroom-Forming Fungi Provides Insights into the Origins of Lignocellulose Decay Capabilities.</title>
        <authorList>
            <person name="Nagy L.G."/>
            <person name="Riley R."/>
            <person name="Tritt A."/>
            <person name="Adam C."/>
            <person name="Daum C."/>
            <person name="Floudas D."/>
            <person name="Sun H."/>
            <person name="Yadav J.S."/>
            <person name="Pangilinan J."/>
            <person name="Larsson K.H."/>
            <person name="Matsuura K."/>
            <person name="Barry K."/>
            <person name="Labutti K."/>
            <person name="Kuo R."/>
            <person name="Ohm R.A."/>
            <person name="Bhattacharya S.S."/>
            <person name="Shirouzu T."/>
            <person name="Yoshinaga Y."/>
            <person name="Martin F.M."/>
            <person name="Grigoriev I.V."/>
            <person name="Hibbett D.S."/>
        </authorList>
    </citation>
    <scope>NUCLEOTIDE SEQUENCE [LARGE SCALE GENOMIC DNA]</scope>
    <source>
        <strain evidence="2 3">CBS 109695</strain>
    </source>
</reference>
<dbReference type="Proteomes" id="UP000076532">
    <property type="component" value="Unassembled WGS sequence"/>
</dbReference>
<feature type="region of interest" description="Disordered" evidence="1">
    <location>
        <begin position="70"/>
        <end position="108"/>
    </location>
</feature>
<gene>
    <name evidence="2" type="ORF">FIBSPDRAFT_963750</name>
</gene>
<protein>
    <submittedName>
        <fullName evidence="2">Uncharacterized protein</fullName>
    </submittedName>
</protein>
<proteinExistence type="predicted"/>
<name>A0A165YM86_9AGAM</name>
<evidence type="ECO:0000256" key="1">
    <source>
        <dbReference type="SAM" id="MobiDB-lite"/>
    </source>
</evidence>
<accession>A0A165YM86</accession>
<dbReference type="AlphaFoldDB" id="A0A165YM86"/>
<evidence type="ECO:0000313" key="2">
    <source>
        <dbReference type="EMBL" id="KZP09714.1"/>
    </source>
</evidence>
<sequence length="108" mass="11807">MAHGLLYWTQKGASKGQPGHILLANILPQSSPRLAHGHPDPLHLPLPIDLPLTPRSKRFIGQTAAIRPWVTHSTAPTSPPPSNRIPMTPVMPKQRRARAGTLSWRASP</sequence>
<organism evidence="2 3">
    <name type="scientific">Athelia psychrophila</name>
    <dbReference type="NCBI Taxonomy" id="1759441"/>
    <lineage>
        <taxon>Eukaryota</taxon>
        <taxon>Fungi</taxon>
        <taxon>Dikarya</taxon>
        <taxon>Basidiomycota</taxon>
        <taxon>Agaricomycotina</taxon>
        <taxon>Agaricomycetes</taxon>
        <taxon>Agaricomycetidae</taxon>
        <taxon>Atheliales</taxon>
        <taxon>Atheliaceae</taxon>
        <taxon>Athelia</taxon>
    </lineage>
</organism>
<keyword evidence="3" id="KW-1185">Reference proteome</keyword>
<dbReference type="EMBL" id="KV417694">
    <property type="protein sequence ID" value="KZP09714.1"/>
    <property type="molecule type" value="Genomic_DNA"/>
</dbReference>
<evidence type="ECO:0000313" key="3">
    <source>
        <dbReference type="Proteomes" id="UP000076532"/>
    </source>
</evidence>